<keyword evidence="1" id="KW-0732">Signal</keyword>
<dbReference type="HOGENOM" id="CLU_3051873_0_0_1"/>
<dbReference type="AlphaFoldDB" id="F8PER7"/>
<reference evidence="2" key="1">
    <citation type="submission" date="2011-04" db="EMBL/GenBank/DDBJ databases">
        <title>Evolution of plant cell wall degrading machinery underlies the functional diversity of forest fungi.</title>
        <authorList>
            <consortium name="US DOE Joint Genome Institute (JGI-PGF)"/>
            <person name="Eastwood D.C."/>
            <person name="Floudas D."/>
            <person name="Binder M."/>
            <person name="Majcherczyk A."/>
            <person name="Schneider P."/>
            <person name="Aerts A."/>
            <person name="Asiegbu F.O."/>
            <person name="Baker S.E."/>
            <person name="Barry K."/>
            <person name="Bendiksby M."/>
            <person name="Blumentritt M."/>
            <person name="Coutinho P.M."/>
            <person name="Cullen D."/>
            <person name="Cullen D."/>
            <person name="Gathman A."/>
            <person name="Goodell B."/>
            <person name="Henrissat B."/>
            <person name="Ihrmark K."/>
            <person name="Kauserud H."/>
            <person name="Kohler A."/>
            <person name="LaButti K."/>
            <person name="Lapidus A."/>
            <person name="Lavin J.L."/>
            <person name="Lee Y.-H."/>
            <person name="Lindquist E."/>
            <person name="Lilly W."/>
            <person name="Lucas S."/>
            <person name="Morin E."/>
            <person name="Murat C."/>
            <person name="Oguiza J.A."/>
            <person name="Park J."/>
            <person name="Pisabarro A.G."/>
            <person name="Riley R."/>
            <person name="Rosling A."/>
            <person name="Salamov A."/>
            <person name="Schmidt O."/>
            <person name="Schmutz J."/>
            <person name="Skrede I."/>
            <person name="Stenlid J."/>
            <person name="Wiebenga A."/>
            <person name="Xie X."/>
            <person name="Kues U."/>
            <person name="Hibbett D.S."/>
            <person name="Hoffmeister D."/>
            <person name="Hogberg N."/>
            <person name="Martin F."/>
            <person name="Grigoriev I.V."/>
            <person name="Watkinson S.C."/>
        </authorList>
    </citation>
    <scope>NUCLEOTIDE SEQUENCE</scope>
    <source>
        <strain evidence="2">S7.9</strain>
    </source>
</reference>
<dbReference type="EMBL" id="GL945459">
    <property type="protein sequence ID" value="EGO18379.1"/>
    <property type="molecule type" value="Genomic_DNA"/>
</dbReference>
<organism>
    <name type="scientific">Serpula lacrymans var. lacrymans (strain S7.9)</name>
    <name type="common">Dry rot fungus</name>
    <dbReference type="NCBI Taxonomy" id="578457"/>
    <lineage>
        <taxon>Eukaryota</taxon>
        <taxon>Fungi</taxon>
        <taxon>Dikarya</taxon>
        <taxon>Basidiomycota</taxon>
        <taxon>Agaricomycotina</taxon>
        <taxon>Agaricomycetes</taxon>
        <taxon>Agaricomycetidae</taxon>
        <taxon>Boletales</taxon>
        <taxon>Coniophorineae</taxon>
        <taxon>Serpulaceae</taxon>
        <taxon>Serpula</taxon>
    </lineage>
</organism>
<dbReference type="Proteomes" id="UP000008064">
    <property type="component" value="Unassembled WGS sequence"/>
</dbReference>
<feature type="signal peptide" evidence="1">
    <location>
        <begin position="1"/>
        <end position="24"/>
    </location>
</feature>
<accession>F8PER7</accession>
<evidence type="ECO:0000256" key="1">
    <source>
        <dbReference type="SAM" id="SignalP"/>
    </source>
</evidence>
<proteinExistence type="predicted"/>
<dbReference type="GeneID" id="18816076"/>
<dbReference type="KEGG" id="sla:SERLADRAFT_444201"/>
<sequence>MGPKILGAWLWLMMLDEQEVCLQALFENWAEKGGLWSAAASKNHGLFGVTEYKG</sequence>
<name>F8PER7_SERL9</name>
<feature type="chain" id="PRO_5003376702" evidence="1">
    <location>
        <begin position="25"/>
        <end position="54"/>
    </location>
</feature>
<gene>
    <name evidence="2" type="ORF">SERLADRAFT_444201</name>
</gene>
<dbReference type="RefSeq" id="XP_007324891.1">
    <property type="nucleotide sequence ID" value="XM_007324829.1"/>
</dbReference>
<evidence type="ECO:0000313" key="2">
    <source>
        <dbReference type="EMBL" id="EGO18379.1"/>
    </source>
</evidence>
<protein>
    <submittedName>
        <fullName evidence="2">Uncharacterized protein</fullName>
    </submittedName>
</protein>